<accession>A0A8H6NYJ6</accession>
<dbReference type="EMBL" id="WIGM01000008">
    <property type="protein sequence ID" value="KAF6844909.1"/>
    <property type="molecule type" value="Genomic_DNA"/>
</dbReference>
<dbReference type="Proteomes" id="UP000639643">
    <property type="component" value="Unassembled WGS sequence"/>
</dbReference>
<feature type="compositionally biased region" description="Polar residues" evidence="1">
    <location>
        <begin position="303"/>
        <end position="316"/>
    </location>
</feature>
<protein>
    <submittedName>
        <fullName evidence="2">Mediator of rna polymerase ii transcription</fullName>
    </submittedName>
</protein>
<comment type="caution">
    <text evidence="2">The sequence shown here is derived from an EMBL/GenBank/DDBJ whole genome shotgun (WGS) entry which is preliminary data.</text>
</comment>
<feature type="compositionally biased region" description="Polar residues" evidence="1">
    <location>
        <begin position="259"/>
        <end position="269"/>
    </location>
</feature>
<keyword evidence="3" id="KW-1185">Reference proteome</keyword>
<evidence type="ECO:0000256" key="1">
    <source>
        <dbReference type="SAM" id="MobiDB-lite"/>
    </source>
</evidence>
<feature type="region of interest" description="Disordered" evidence="1">
    <location>
        <begin position="235"/>
        <end position="325"/>
    </location>
</feature>
<proteinExistence type="predicted"/>
<organism evidence="2 3">
    <name type="scientific">Colletotrichum musicola</name>
    <dbReference type="NCBI Taxonomy" id="2175873"/>
    <lineage>
        <taxon>Eukaryota</taxon>
        <taxon>Fungi</taxon>
        <taxon>Dikarya</taxon>
        <taxon>Ascomycota</taxon>
        <taxon>Pezizomycotina</taxon>
        <taxon>Sordariomycetes</taxon>
        <taxon>Hypocreomycetidae</taxon>
        <taxon>Glomerellales</taxon>
        <taxon>Glomerellaceae</taxon>
        <taxon>Colletotrichum</taxon>
        <taxon>Colletotrichum orchidearum species complex</taxon>
    </lineage>
</organism>
<dbReference type="OrthoDB" id="8062037at2759"/>
<dbReference type="AlphaFoldDB" id="A0A8H6NYJ6"/>
<evidence type="ECO:0000313" key="3">
    <source>
        <dbReference type="Proteomes" id="UP000639643"/>
    </source>
</evidence>
<feature type="region of interest" description="Disordered" evidence="1">
    <location>
        <begin position="178"/>
        <end position="202"/>
    </location>
</feature>
<feature type="region of interest" description="Disordered" evidence="1">
    <location>
        <begin position="374"/>
        <end position="413"/>
    </location>
</feature>
<evidence type="ECO:0000313" key="2">
    <source>
        <dbReference type="EMBL" id="KAF6844909.1"/>
    </source>
</evidence>
<gene>
    <name evidence="2" type="ORF">CMUS01_00575</name>
</gene>
<name>A0A8H6NYJ6_9PEZI</name>
<reference evidence="2" key="1">
    <citation type="journal article" date="2020" name="Phytopathology">
        <title>Genome Sequence Resources of Colletotrichum truncatum, C. plurivorum, C. musicola, and C. sojae: Four Species Pathogenic to Soybean (Glycine max).</title>
        <authorList>
            <person name="Rogerio F."/>
            <person name="Boufleur T.R."/>
            <person name="Ciampi-Guillardi M."/>
            <person name="Sukno S.A."/>
            <person name="Thon M.R."/>
            <person name="Massola Junior N.S."/>
            <person name="Baroncelli R."/>
        </authorList>
    </citation>
    <scope>NUCLEOTIDE SEQUENCE</scope>
    <source>
        <strain evidence="2">LFN0074</strain>
    </source>
</reference>
<feature type="compositionally biased region" description="Polar residues" evidence="1">
    <location>
        <begin position="241"/>
        <end position="251"/>
    </location>
</feature>
<sequence length="475" mass="52258">MRLEAAAACNIAVFNTPLLWRKVYHQPSDGPSRIIGRSARLACSPCYASIIDLAIYWVCGEVVFRDEDCVSLGWCFWHRACYGCLFCGSKVLSLGVPLSELFEEHGEEGGQNRTKAREVEIIPVCSACSIGLEGEDVTQQSLGRVEKSDGGLSRARWDMREGRVGQLRRAPASIRSVSRESFSLRRGGDGPQDGDEDRPVPLDSTIYVSMADPIGQPAFRPSPTKPIPAWMQPHRQDELSAGNSRQESTPLASIREAQAPTSTSGSSTERTARSVTPVFHPKMRSESPSLSRPAFNNRPLWDASQQRRNQSMSWVSNEPLKRPSSRLAARIEKSDATTSSGYVTPPETPVELVSRYKTPPPQLRRVQPMSPLAPVRAQRRPAVRRTPPPQSSEYLERYNPIRSPSPRPRARGPAVVALRRASRGGAGTMVSEETAGGTVATSINRRSFTADGADWSGEGGFKMKNPKAWMKLFGK</sequence>